<name>A0A3N2DGQ6_9GAMM</name>
<sequence length="197" mass="21924">MQASKLSADTRFKQRSHLPLTIILLLPLLIISASTMVYMTGVGMPETTKNRGKLVSPPMHIGEHFTALGSANGGSALPGETGRWSLLYQLPDNCLEQCSQLLHFMRQLHVASGKHAAKFDRYLLVSATKEQSLIAERYPRLLQISSNLSLQNLTAPAHSNSIFYLIDPQGFLMMSYDDGHVLKDYITDLKFLFSNSN</sequence>
<dbReference type="OrthoDB" id="9785445at2"/>
<gene>
    <name evidence="2" type="ORF">EDC56_3215</name>
</gene>
<dbReference type="Proteomes" id="UP000275394">
    <property type="component" value="Unassembled WGS sequence"/>
</dbReference>
<reference evidence="2 3" key="1">
    <citation type="submission" date="2018-11" db="EMBL/GenBank/DDBJ databases">
        <title>Genomic Encyclopedia of Type Strains, Phase IV (KMG-IV): sequencing the most valuable type-strain genomes for metagenomic binning, comparative biology and taxonomic classification.</title>
        <authorList>
            <person name="Goeker M."/>
        </authorList>
    </citation>
    <scope>NUCLEOTIDE SEQUENCE [LARGE SCALE GENOMIC DNA]</scope>
    <source>
        <strain evidence="2 3">DSM 100316</strain>
    </source>
</reference>
<evidence type="ECO:0000256" key="1">
    <source>
        <dbReference type="SAM" id="Phobius"/>
    </source>
</evidence>
<evidence type="ECO:0008006" key="4">
    <source>
        <dbReference type="Google" id="ProtNLM"/>
    </source>
</evidence>
<keyword evidence="1" id="KW-1133">Transmembrane helix</keyword>
<accession>A0A3N2DGQ6</accession>
<dbReference type="EMBL" id="RKHR01000006">
    <property type="protein sequence ID" value="ROR98975.1"/>
    <property type="molecule type" value="Genomic_DNA"/>
</dbReference>
<dbReference type="RefSeq" id="WP_123713540.1">
    <property type="nucleotide sequence ID" value="NZ_RKHR01000006.1"/>
</dbReference>
<feature type="transmembrane region" description="Helical" evidence="1">
    <location>
        <begin position="20"/>
        <end position="41"/>
    </location>
</feature>
<dbReference type="AlphaFoldDB" id="A0A3N2DGQ6"/>
<keyword evidence="3" id="KW-1185">Reference proteome</keyword>
<organism evidence="2 3">
    <name type="scientific">Sinobacterium caligoides</name>
    <dbReference type="NCBI Taxonomy" id="933926"/>
    <lineage>
        <taxon>Bacteria</taxon>
        <taxon>Pseudomonadati</taxon>
        <taxon>Pseudomonadota</taxon>
        <taxon>Gammaproteobacteria</taxon>
        <taxon>Cellvibrionales</taxon>
        <taxon>Spongiibacteraceae</taxon>
        <taxon>Sinobacterium</taxon>
    </lineage>
</organism>
<proteinExistence type="predicted"/>
<evidence type="ECO:0000313" key="2">
    <source>
        <dbReference type="EMBL" id="ROR98975.1"/>
    </source>
</evidence>
<keyword evidence="1" id="KW-0472">Membrane</keyword>
<comment type="caution">
    <text evidence="2">The sequence shown here is derived from an EMBL/GenBank/DDBJ whole genome shotgun (WGS) entry which is preliminary data.</text>
</comment>
<keyword evidence="1" id="KW-0812">Transmembrane</keyword>
<evidence type="ECO:0000313" key="3">
    <source>
        <dbReference type="Proteomes" id="UP000275394"/>
    </source>
</evidence>
<protein>
    <recommendedName>
        <fullName evidence="4">Cytochrome oxidase Cu insertion factor (SCO1/SenC/PrrC family)</fullName>
    </recommendedName>
</protein>